<organism evidence="1">
    <name type="scientific">marine metagenome</name>
    <dbReference type="NCBI Taxonomy" id="408172"/>
    <lineage>
        <taxon>unclassified sequences</taxon>
        <taxon>metagenomes</taxon>
        <taxon>ecological metagenomes</taxon>
    </lineage>
</organism>
<proteinExistence type="predicted"/>
<evidence type="ECO:0000313" key="1">
    <source>
        <dbReference type="EMBL" id="SVC07719.1"/>
    </source>
</evidence>
<feature type="non-terminal residue" evidence="1">
    <location>
        <position position="1"/>
    </location>
</feature>
<feature type="non-terminal residue" evidence="1">
    <location>
        <position position="349"/>
    </location>
</feature>
<gene>
    <name evidence="1" type="ORF">METZ01_LOCUS260573</name>
</gene>
<protein>
    <recommendedName>
        <fullName evidence="2">Large polyvalent protein associated domain-containing protein</fullName>
    </recommendedName>
</protein>
<evidence type="ECO:0008006" key="2">
    <source>
        <dbReference type="Google" id="ProtNLM"/>
    </source>
</evidence>
<dbReference type="AlphaFoldDB" id="A0A382J7W1"/>
<name>A0A382J7W1_9ZZZZ</name>
<reference evidence="1" key="1">
    <citation type="submission" date="2018-05" db="EMBL/GenBank/DDBJ databases">
        <authorList>
            <person name="Lanie J.A."/>
            <person name="Ng W.-L."/>
            <person name="Kazmierczak K.M."/>
            <person name="Andrzejewski T.M."/>
            <person name="Davidsen T.M."/>
            <person name="Wayne K.J."/>
            <person name="Tettelin H."/>
            <person name="Glass J.I."/>
            <person name="Rusch D."/>
            <person name="Podicherti R."/>
            <person name="Tsui H.-C.T."/>
            <person name="Winkler M.E."/>
        </authorList>
    </citation>
    <scope>NUCLEOTIDE SEQUENCE</scope>
</reference>
<dbReference type="EMBL" id="UINC01072236">
    <property type="protein sequence ID" value="SVC07719.1"/>
    <property type="molecule type" value="Genomic_DNA"/>
</dbReference>
<sequence length="349" mass="39457">AIAHATGKMIGYLFMAPVLRATATGLNPGFAVTNFPRDIFFSWFRTDEYSRQSPIALFQIAKQLWKVKGDVWTTDDVPKGKVKDYFSEKGGMEFMTAQGLVLEKHTKGGASFLITHPKLRSLEKVLSFMGQKTELWTRIALRERALDNRMKLIKAKKLKGNELAEAIADAREESTWIARNYLDFAQGGQTTKVIDRFVPYFNAGMVATKGMIETMQTNPALATHKMAQFGILFTAITLNNLIKHPEKWKTTPENDRHGKWLYYLPLPPVIDDKGNEQSPYLSIQMDQGQQAFSNLFFATLIHTLRSITDATGYDFGIHKEILNVRLDPFFDSAQKLIPFSAKMPPVPQA</sequence>
<accession>A0A382J7W1</accession>